<dbReference type="PANTHER" id="PTHR31286">
    <property type="entry name" value="GLYCINE-RICH CELL WALL STRUCTURAL PROTEIN 1.8-LIKE"/>
    <property type="match status" value="1"/>
</dbReference>
<reference evidence="1" key="1">
    <citation type="submission" date="2019-08" db="EMBL/GenBank/DDBJ databases">
        <title>Reference gene set and small RNA set construction with multiple tissues from Davidia involucrata Baill.</title>
        <authorList>
            <person name="Yang H."/>
            <person name="Zhou C."/>
            <person name="Li G."/>
            <person name="Wang J."/>
            <person name="Gao P."/>
            <person name="Wang M."/>
            <person name="Wang R."/>
            <person name="Zhao Y."/>
        </authorList>
    </citation>
    <scope>NUCLEOTIDE SEQUENCE</scope>
    <source>
        <tissue evidence="1">Mixed with DoveR01_LX</tissue>
    </source>
</reference>
<name>A0A5B7BHC4_DAVIN</name>
<dbReference type="AlphaFoldDB" id="A0A5B7BHC4"/>
<accession>A0A5B7BHC4</accession>
<gene>
    <name evidence="1" type="ORF">Din_036562</name>
</gene>
<protein>
    <submittedName>
        <fullName evidence="1">Uncharacterized protein</fullName>
    </submittedName>
</protein>
<organism evidence="1">
    <name type="scientific">Davidia involucrata</name>
    <name type="common">Dove tree</name>
    <dbReference type="NCBI Taxonomy" id="16924"/>
    <lineage>
        <taxon>Eukaryota</taxon>
        <taxon>Viridiplantae</taxon>
        <taxon>Streptophyta</taxon>
        <taxon>Embryophyta</taxon>
        <taxon>Tracheophyta</taxon>
        <taxon>Spermatophyta</taxon>
        <taxon>Magnoliopsida</taxon>
        <taxon>eudicotyledons</taxon>
        <taxon>Gunneridae</taxon>
        <taxon>Pentapetalae</taxon>
        <taxon>asterids</taxon>
        <taxon>Cornales</taxon>
        <taxon>Nyssaceae</taxon>
        <taxon>Davidia</taxon>
    </lineage>
</organism>
<sequence>MHVMKEGPLYMENKPLILRPWSMKMNMKNKGINFVPIWVRFPGLDLHFWAPKLIGRLASSIGSPMFTDHLTASRDKVSYARMCIKVDITKEMPNSIPIRWPDGEVTWK</sequence>
<dbReference type="InterPro" id="IPR040256">
    <property type="entry name" value="At4g02000-like"/>
</dbReference>
<dbReference type="EMBL" id="GHES01036562">
    <property type="protein sequence ID" value="MPA67121.1"/>
    <property type="molecule type" value="Transcribed_RNA"/>
</dbReference>
<proteinExistence type="predicted"/>
<dbReference type="PANTHER" id="PTHR31286:SF180">
    <property type="entry name" value="OS10G0362600 PROTEIN"/>
    <property type="match status" value="1"/>
</dbReference>
<evidence type="ECO:0000313" key="1">
    <source>
        <dbReference type="EMBL" id="MPA67121.1"/>
    </source>
</evidence>